<accession>Q2HET0</accession>
<sequence length="434" mass="49137">MAIKQPLLDHSYRPLVKINNTYQQSLDYSSIMPHFSYVAAESGHHRRRHDEPQTHYQWPVTTTHQSHHSRRQEPRRVEAPDFRFCVELGLVIRSRKHNHKTITGLEDEISKQLNRAGIANHLASTHITPVSSRQWTIASELCIPSRPNDHRFGMKLVSPFMRFAKRPESWQSDLRAVMQTLNTHFELTTTHQCFTHIHITPSSGYWELHQAKGLAKSALYFERCLDALVPPYRRKSVWAKSNRHNHYFEGLPMAECFDRIDAQTTPEALGARMNWCAADSPTGVALGARPGADFQHDAYRWGFVGLNEGAGLGTVEFRQPPGANTGAEVIAWVMLVGCLARLSCGEGVALDPAQKPQLKSLGEWLVYEAEWCGVPQKGLLADLVKQAVPVTPAPGTLAGRDADAITIDEDQRLRWKANDRDLVLEKYRRLLKHV</sequence>
<reference evidence="3" key="1">
    <citation type="journal article" date="2015" name="Genome Announc.">
        <title>Draft genome sequence of the cellulolytic fungus Chaetomium globosum.</title>
        <authorList>
            <person name="Cuomo C.A."/>
            <person name="Untereiner W.A."/>
            <person name="Ma L.-J."/>
            <person name="Grabherr M."/>
            <person name="Birren B.W."/>
        </authorList>
    </citation>
    <scope>NUCLEOTIDE SEQUENCE [LARGE SCALE GENOMIC DNA]</scope>
    <source>
        <strain evidence="3">ATCC 6205 / CBS 148.51 / DSM 1962 / NBRC 6347 / NRRL 1970</strain>
    </source>
</reference>
<feature type="compositionally biased region" description="Polar residues" evidence="1">
    <location>
        <begin position="54"/>
        <end position="64"/>
    </location>
</feature>
<dbReference type="InterPro" id="IPR022025">
    <property type="entry name" value="Amidoligase_2"/>
</dbReference>
<dbReference type="PANTHER" id="PTHR36847">
    <property type="entry name" value="AMIDOLIGASE ENZYME"/>
    <property type="match status" value="1"/>
</dbReference>
<dbReference type="OrthoDB" id="5291055at2759"/>
<dbReference type="RefSeq" id="XP_001220495.1">
    <property type="nucleotide sequence ID" value="XM_001220494.1"/>
</dbReference>
<dbReference type="HOGENOM" id="CLU_057716_0_0_1"/>
<feature type="region of interest" description="Disordered" evidence="1">
    <location>
        <begin position="42"/>
        <end position="75"/>
    </location>
</feature>
<dbReference type="EMBL" id="CH408029">
    <property type="protein sequence ID" value="EAQ93039.1"/>
    <property type="molecule type" value="Genomic_DNA"/>
</dbReference>
<evidence type="ECO:0000313" key="3">
    <source>
        <dbReference type="Proteomes" id="UP000001056"/>
    </source>
</evidence>
<name>Q2HET0_CHAGB</name>
<keyword evidence="3" id="KW-1185">Reference proteome</keyword>
<evidence type="ECO:0000313" key="2">
    <source>
        <dbReference type="EMBL" id="EAQ93039.1"/>
    </source>
</evidence>
<dbReference type="AlphaFoldDB" id="Q2HET0"/>
<dbReference type="OMA" id="STHECST"/>
<dbReference type="InParanoid" id="Q2HET0"/>
<organism evidence="2 3">
    <name type="scientific">Chaetomium globosum (strain ATCC 6205 / CBS 148.51 / DSM 1962 / NBRC 6347 / NRRL 1970)</name>
    <name type="common">Soil fungus</name>
    <dbReference type="NCBI Taxonomy" id="306901"/>
    <lineage>
        <taxon>Eukaryota</taxon>
        <taxon>Fungi</taxon>
        <taxon>Dikarya</taxon>
        <taxon>Ascomycota</taxon>
        <taxon>Pezizomycotina</taxon>
        <taxon>Sordariomycetes</taxon>
        <taxon>Sordariomycetidae</taxon>
        <taxon>Sordariales</taxon>
        <taxon>Chaetomiaceae</taxon>
        <taxon>Chaetomium</taxon>
    </lineage>
</organism>
<dbReference type="GeneID" id="4386535"/>
<dbReference type="Pfam" id="PF12224">
    <property type="entry name" value="Amidoligase_2"/>
    <property type="match status" value="1"/>
</dbReference>
<dbReference type="eggNOG" id="ENOG502SUNA">
    <property type="taxonomic scope" value="Eukaryota"/>
</dbReference>
<gene>
    <name evidence="2" type="ORF">CHGG_01274</name>
</gene>
<evidence type="ECO:0000256" key="1">
    <source>
        <dbReference type="SAM" id="MobiDB-lite"/>
    </source>
</evidence>
<protein>
    <recommendedName>
        <fullName evidence="4">Amidoligase enzyme</fullName>
    </recommendedName>
</protein>
<evidence type="ECO:0008006" key="4">
    <source>
        <dbReference type="Google" id="ProtNLM"/>
    </source>
</evidence>
<dbReference type="VEuPathDB" id="FungiDB:CHGG_01274"/>
<dbReference type="PANTHER" id="PTHR36847:SF1">
    <property type="entry name" value="AMIDOLIGASE ENZYME"/>
    <property type="match status" value="1"/>
</dbReference>
<proteinExistence type="predicted"/>
<dbReference type="Proteomes" id="UP000001056">
    <property type="component" value="Unassembled WGS sequence"/>
</dbReference>